<dbReference type="CDD" id="cd04301">
    <property type="entry name" value="NAT_SF"/>
    <property type="match status" value="1"/>
</dbReference>
<dbReference type="SUPFAM" id="SSF55729">
    <property type="entry name" value="Acyl-CoA N-acyltransferases (Nat)"/>
    <property type="match status" value="1"/>
</dbReference>
<name>A0A7W7JY35_9SPHN</name>
<organism evidence="4 5">
    <name type="scientific">Sphingomonas kyeonggiensis</name>
    <dbReference type="NCBI Taxonomy" id="1268553"/>
    <lineage>
        <taxon>Bacteria</taxon>
        <taxon>Pseudomonadati</taxon>
        <taxon>Pseudomonadota</taxon>
        <taxon>Alphaproteobacteria</taxon>
        <taxon>Sphingomonadales</taxon>
        <taxon>Sphingomonadaceae</taxon>
        <taxon>Sphingomonas</taxon>
    </lineage>
</organism>
<keyword evidence="2" id="KW-0012">Acyltransferase</keyword>
<comment type="caution">
    <text evidence="4">The sequence shown here is derived from an EMBL/GenBank/DDBJ whole genome shotgun (WGS) entry which is preliminary data.</text>
</comment>
<dbReference type="AlphaFoldDB" id="A0A7W7JY35"/>
<evidence type="ECO:0000256" key="1">
    <source>
        <dbReference type="ARBA" id="ARBA00022679"/>
    </source>
</evidence>
<evidence type="ECO:0000259" key="3">
    <source>
        <dbReference type="PROSITE" id="PS51186"/>
    </source>
</evidence>
<keyword evidence="5" id="KW-1185">Reference proteome</keyword>
<dbReference type="Proteomes" id="UP000575241">
    <property type="component" value="Unassembled WGS sequence"/>
</dbReference>
<dbReference type="InterPro" id="IPR050832">
    <property type="entry name" value="Bact_Acetyltransf"/>
</dbReference>
<sequence>MEVRVEIERIASLDPALLAGCDFGLGTSGRAYPFDNAFAVPRAARMLALARVDGQVAGYIACTRDGDSVEVRRIEIDRARRGQGVGQCLLGEARAWAGEQGLSALRLETLADNPEAGRFFARHGFVRTQATDALHWHLPLQP</sequence>
<dbReference type="PANTHER" id="PTHR43877">
    <property type="entry name" value="AMINOALKYLPHOSPHONATE N-ACETYLTRANSFERASE-RELATED-RELATED"/>
    <property type="match status" value="1"/>
</dbReference>
<dbReference type="PROSITE" id="PS51186">
    <property type="entry name" value="GNAT"/>
    <property type="match status" value="1"/>
</dbReference>
<feature type="domain" description="N-acetyltransferase" evidence="3">
    <location>
        <begin position="1"/>
        <end position="142"/>
    </location>
</feature>
<evidence type="ECO:0000313" key="4">
    <source>
        <dbReference type="EMBL" id="MBB4837491.1"/>
    </source>
</evidence>
<dbReference type="EMBL" id="JACHLN010000001">
    <property type="protein sequence ID" value="MBB4837491.1"/>
    <property type="molecule type" value="Genomic_DNA"/>
</dbReference>
<dbReference type="InterPro" id="IPR016181">
    <property type="entry name" value="Acyl_CoA_acyltransferase"/>
</dbReference>
<gene>
    <name evidence="4" type="ORF">HNP52_000542</name>
</gene>
<accession>A0A7W7JY35</accession>
<dbReference type="InterPro" id="IPR000182">
    <property type="entry name" value="GNAT_dom"/>
</dbReference>
<evidence type="ECO:0000256" key="2">
    <source>
        <dbReference type="ARBA" id="ARBA00023315"/>
    </source>
</evidence>
<evidence type="ECO:0000313" key="5">
    <source>
        <dbReference type="Proteomes" id="UP000575241"/>
    </source>
</evidence>
<dbReference type="Gene3D" id="3.40.630.30">
    <property type="match status" value="1"/>
</dbReference>
<keyword evidence="1 4" id="KW-0808">Transferase</keyword>
<reference evidence="4 5" key="1">
    <citation type="submission" date="2020-08" db="EMBL/GenBank/DDBJ databases">
        <title>Functional genomics of gut bacteria from endangered species of beetles.</title>
        <authorList>
            <person name="Carlos-Shanley C."/>
        </authorList>
    </citation>
    <scope>NUCLEOTIDE SEQUENCE [LARGE SCALE GENOMIC DNA]</scope>
    <source>
        <strain evidence="4 5">S00224</strain>
    </source>
</reference>
<protein>
    <submittedName>
        <fullName evidence="4">GNAT superfamily N-acetyltransferase</fullName>
    </submittedName>
</protein>
<proteinExistence type="predicted"/>
<dbReference type="GO" id="GO:0016747">
    <property type="term" value="F:acyltransferase activity, transferring groups other than amino-acyl groups"/>
    <property type="evidence" value="ECO:0007669"/>
    <property type="project" value="InterPro"/>
</dbReference>
<dbReference type="Pfam" id="PF00583">
    <property type="entry name" value="Acetyltransf_1"/>
    <property type="match status" value="1"/>
</dbReference>